<evidence type="ECO:0000256" key="1">
    <source>
        <dbReference type="ARBA" id="ARBA00007626"/>
    </source>
</evidence>
<evidence type="ECO:0000256" key="3">
    <source>
        <dbReference type="PROSITE-ProRule" id="PRU00708"/>
    </source>
</evidence>
<comment type="caution">
    <text evidence="4">The sequence shown here is derived from an EMBL/GenBank/DDBJ whole genome shotgun (WGS) entry which is preliminary data.</text>
</comment>
<evidence type="ECO:0000313" key="5">
    <source>
        <dbReference type="Proteomes" id="UP000428333"/>
    </source>
</evidence>
<dbReference type="Pfam" id="PF01535">
    <property type="entry name" value="PPR"/>
    <property type="match status" value="1"/>
</dbReference>
<dbReference type="EMBL" id="QEFC01002323">
    <property type="protein sequence ID" value="KAE9452968.1"/>
    <property type="molecule type" value="Genomic_DNA"/>
</dbReference>
<dbReference type="InterPro" id="IPR011990">
    <property type="entry name" value="TPR-like_helical_dom_sf"/>
</dbReference>
<dbReference type="AlphaFoldDB" id="A0A6A4LEM8"/>
<dbReference type="GO" id="GO:0031930">
    <property type="term" value="P:mitochondria-nucleus signaling pathway"/>
    <property type="evidence" value="ECO:0007669"/>
    <property type="project" value="TreeGrafter"/>
</dbReference>
<dbReference type="GO" id="GO:0009507">
    <property type="term" value="C:chloroplast"/>
    <property type="evidence" value="ECO:0007669"/>
    <property type="project" value="TreeGrafter"/>
</dbReference>
<dbReference type="NCBIfam" id="TIGR00756">
    <property type="entry name" value="PPR"/>
    <property type="match status" value="2"/>
</dbReference>
<keyword evidence="5" id="KW-1185">Reference proteome</keyword>
<feature type="non-terminal residue" evidence="4">
    <location>
        <position position="1"/>
    </location>
</feature>
<proteinExistence type="inferred from homology"/>
<dbReference type="PROSITE" id="PS51375">
    <property type="entry name" value="PPR"/>
    <property type="match status" value="3"/>
</dbReference>
<evidence type="ECO:0000256" key="2">
    <source>
        <dbReference type="ARBA" id="ARBA00022737"/>
    </source>
</evidence>
<feature type="repeat" description="PPR" evidence="3">
    <location>
        <begin position="60"/>
        <end position="94"/>
    </location>
</feature>
<organism evidence="4 5">
    <name type="scientific">Rhododendron williamsianum</name>
    <dbReference type="NCBI Taxonomy" id="262921"/>
    <lineage>
        <taxon>Eukaryota</taxon>
        <taxon>Viridiplantae</taxon>
        <taxon>Streptophyta</taxon>
        <taxon>Embryophyta</taxon>
        <taxon>Tracheophyta</taxon>
        <taxon>Spermatophyta</taxon>
        <taxon>Magnoliopsida</taxon>
        <taxon>eudicotyledons</taxon>
        <taxon>Gunneridae</taxon>
        <taxon>Pentapetalae</taxon>
        <taxon>asterids</taxon>
        <taxon>Ericales</taxon>
        <taxon>Ericaceae</taxon>
        <taxon>Ericoideae</taxon>
        <taxon>Rhodoreae</taxon>
        <taxon>Rhododendron</taxon>
    </lineage>
</organism>
<dbReference type="Gene3D" id="1.25.40.10">
    <property type="entry name" value="Tetratricopeptide repeat domain"/>
    <property type="match status" value="1"/>
</dbReference>
<dbReference type="GO" id="GO:0010019">
    <property type="term" value="P:chloroplast-nucleus signaling pathway"/>
    <property type="evidence" value="ECO:0007669"/>
    <property type="project" value="TreeGrafter"/>
</dbReference>
<protein>
    <recommendedName>
        <fullName evidence="6">Pentacotripeptide-repeat region of PRORP domain-containing protein</fullName>
    </recommendedName>
</protein>
<feature type="repeat" description="PPR" evidence="3">
    <location>
        <begin position="1"/>
        <end position="24"/>
    </location>
</feature>
<dbReference type="Proteomes" id="UP000428333">
    <property type="component" value="Linkage Group LG09"/>
</dbReference>
<evidence type="ECO:0008006" key="6">
    <source>
        <dbReference type="Google" id="ProtNLM"/>
    </source>
</evidence>
<dbReference type="InterPro" id="IPR002885">
    <property type="entry name" value="PPR_rpt"/>
</dbReference>
<name>A0A6A4LEM8_9ERIC</name>
<dbReference type="OrthoDB" id="185373at2759"/>
<dbReference type="PANTHER" id="PTHR47936:SF1">
    <property type="entry name" value="PENTATRICOPEPTIDE REPEAT-CONTAINING PROTEIN GUN1, CHLOROPLASTIC"/>
    <property type="match status" value="1"/>
</dbReference>
<comment type="similarity">
    <text evidence="1">Belongs to the PPR family. P subfamily.</text>
</comment>
<evidence type="ECO:0000313" key="4">
    <source>
        <dbReference type="EMBL" id="KAE9452968.1"/>
    </source>
</evidence>
<feature type="repeat" description="PPR" evidence="3">
    <location>
        <begin position="25"/>
        <end position="59"/>
    </location>
</feature>
<reference evidence="4 5" key="1">
    <citation type="journal article" date="2019" name="Genome Biol. Evol.">
        <title>The Rhododendron genome and chromosomal organization provide insight into shared whole-genome duplications across the heath family (Ericaceae).</title>
        <authorList>
            <person name="Soza V.L."/>
            <person name="Lindsley D."/>
            <person name="Waalkes A."/>
            <person name="Ramage E."/>
            <person name="Patwardhan R.P."/>
            <person name="Burton J.N."/>
            <person name="Adey A."/>
            <person name="Kumar A."/>
            <person name="Qiu R."/>
            <person name="Shendure J."/>
            <person name="Hall B."/>
        </authorList>
    </citation>
    <scope>NUCLEOTIDE SEQUENCE [LARGE SCALE GENOMIC DNA]</scope>
    <source>
        <strain evidence="4">RSF 1966-606</strain>
    </source>
</reference>
<gene>
    <name evidence="4" type="ORF">C3L33_15142</name>
</gene>
<keyword evidence="2" id="KW-0677">Repeat</keyword>
<dbReference type="Pfam" id="PF13041">
    <property type="entry name" value="PPR_2"/>
    <property type="match status" value="1"/>
</dbReference>
<sequence length="137" mass="15413">MCKAGKIEDAQKLFNSILANGLKPNVQLYNTMICGLCEVALLDEAEELLLQMDKDGCPPNELTFNVVVRAFLKRGDTHKVKIYLQETINMNFKPDVSTMSMVVELLMVDGEDSNFLQMIQSLVPREDSKAVSQTLRE</sequence>
<accession>A0A6A4LEM8</accession>
<dbReference type="PANTHER" id="PTHR47936">
    <property type="entry name" value="PPR_LONG DOMAIN-CONTAINING PROTEIN"/>
    <property type="match status" value="1"/>
</dbReference>